<evidence type="ECO:0000313" key="2">
    <source>
        <dbReference type="EMBL" id="OUD08610.1"/>
    </source>
</evidence>
<keyword evidence="1" id="KW-0812">Transmembrane</keyword>
<organism evidence="2 3">
    <name type="scientific">Marivivens niveibacter</name>
    <dbReference type="NCBI Taxonomy" id="1930667"/>
    <lineage>
        <taxon>Bacteria</taxon>
        <taxon>Pseudomonadati</taxon>
        <taxon>Pseudomonadota</taxon>
        <taxon>Alphaproteobacteria</taxon>
        <taxon>Rhodobacterales</taxon>
        <taxon>Paracoccaceae</taxon>
        <taxon>Marivivens group</taxon>
        <taxon>Marivivens</taxon>
    </lineage>
</organism>
<dbReference type="RefSeq" id="WP_086451879.1">
    <property type="nucleotide sequence ID" value="NZ_MSPP01000004.1"/>
</dbReference>
<reference evidence="2 3" key="1">
    <citation type="submission" date="2016-12" db="EMBL/GenBank/DDBJ databases">
        <title>The draft genome sequence of HSLHS2.</title>
        <authorList>
            <person name="Hu D."/>
            <person name="Wang L."/>
            <person name="Shao Z."/>
        </authorList>
    </citation>
    <scope>NUCLEOTIDE SEQUENCE [LARGE SCALE GENOMIC DNA]</scope>
    <source>
        <strain evidence="2">MCCC 1A06712</strain>
    </source>
</reference>
<keyword evidence="1" id="KW-1133">Transmembrane helix</keyword>
<keyword evidence="3" id="KW-1185">Reference proteome</keyword>
<accession>A0A251WVU7</accession>
<keyword evidence="1" id="KW-0472">Membrane</keyword>
<dbReference type="EMBL" id="MSPP01000004">
    <property type="protein sequence ID" value="OUD08610.1"/>
    <property type="molecule type" value="Genomic_DNA"/>
</dbReference>
<proteinExistence type="predicted"/>
<evidence type="ECO:0000313" key="3">
    <source>
        <dbReference type="Proteomes" id="UP000194664"/>
    </source>
</evidence>
<dbReference type="OrthoDB" id="7652337at2"/>
<comment type="caution">
    <text evidence="2">The sequence shown here is derived from an EMBL/GenBank/DDBJ whole genome shotgun (WGS) entry which is preliminary data.</text>
</comment>
<name>A0A251WVU7_9RHOB</name>
<dbReference type="AlphaFoldDB" id="A0A251WVU7"/>
<protein>
    <submittedName>
        <fullName evidence="2">Pseudouridine synthase</fullName>
    </submittedName>
</protein>
<dbReference type="Proteomes" id="UP000194664">
    <property type="component" value="Unassembled WGS sequence"/>
</dbReference>
<gene>
    <name evidence="2" type="ORF">BVC71_11770</name>
</gene>
<sequence length="67" mass="7581">MTDDWAQQIDRRLSQLETRHAVEQVVRSTVETRLHAIEDMLKWLVRLVLGALIMAITGYAIAGGFSV</sequence>
<feature type="transmembrane region" description="Helical" evidence="1">
    <location>
        <begin position="43"/>
        <end position="62"/>
    </location>
</feature>
<evidence type="ECO:0000256" key="1">
    <source>
        <dbReference type="SAM" id="Phobius"/>
    </source>
</evidence>